<dbReference type="Pfam" id="PF00169">
    <property type="entry name" value="PH"/>
    <property type="match status" value="1"/>
</dbReference>
<dbReference type="GO" id="GO:0005769">
    <property type="term" value="C:early endosome"/>
    <property type="evidence" value="ECO:0007669"/>
    <property type="project" value="UniProtKB-SubCell"/>
</dbReference>
<dbReference type="GO" id="GO:0005802">
    <property type="term" value="C:trans-Golgi network"/>
    <property type="evidence" value="ECO:0007669"/>
    <property type="project" value="UniProtKB-UniRule"/>
</dbReference>
<dbReference type="Ensembl" id="ENSCHIT00010060380.1">
    <property type="protein sequence ID" value="ENSCHIP00010043497.1"/>
    <property type="gene ID" value="ENSCHIG00010031610.1"/>
</dbReference>
<evidence type="ECO:0000313" key="4">
    <source>
        <dbReference type="Ensembl" id="ENSCHIP00010043497.1"/>
    </source>
</evidence>
<comment type="subunit">
    <text evidence="1">Forms homodimers and heterodimers with PHETA. Interacts with OCRL and INPP5B.</text>
</comment>
<keyword evidence="1" id="KW-0333">Golgi apparatus</keyword>
<feature type="domain" description="PH" evidence="3">
    <location>
        <begin position="15"/>
        <end position="108"/>
    </location>
</feature>
<dbReference type="SMART" id="SM00233">
    <property type="entry name" value="PH"/>
    <property type="match status" value="1"/>
</dbReference>
<name>A0A8C2SIS3_CAPHI</name>
<dbReference type="AlphaFoldDB" id="A0A8C2SIS3"/>
<dbReference type="PANTHER" id="PTHR22902:SF9">
    <property type="entry name" value="PLECKSTRIN HOMOLOGY DOMAIN-CONTAINING FAMILY J MEMBER 1"/>
    <property type="match status" value="1"/>
</dbReference>
<sequence length="329" mass="37978">MRYNDKELQALSRQPAEMAAELGMRGPKKGSVVKRRLVKLVVNFLFYFRTDEAEPIGALLLEHCRVIHEEPSSFSISFLEDPERKYHFECCSEEQCQEWMAALRRASYEFMRRSLIFYRNEIQKMTGKVAPSDTTVWLHMSGFLGAVPKDHDLQRPNSQNNPEFSQHDVCMWKNELRQHWKQPTKEIPQIHGTRGLFRTQHSYASMDTSRTETTHRGSEDTAVGPYLERGHTRTNKELSRLSSTTRITHGPGCEQTSLQGRGNVECCWPLRRRGWNQDTTTPTETALLHGTETQKLTHEGEDVEKRAPCMAGRSEMGQPLWEIGRILKS</sequence>
<evidence type="ECO:0000256" key="2">
    <source>
        <dbReference type="SAM" id="MobiDB-lite"/>
    </source>
</evidence>
<proteinExistence type="inferred from homology"/>
<keyword evidence="1" id="KW-0968">Cytoplasmic vesicle</keyword>
<dbReference type="PROSITE" id="PS50003">
    <property type="entry name" value="PH_DOMAIN"/>
    <property type="match status" value="1"/>
</dbReference>
<dbReference type="FunFam" id="2.30.29.30:FF:000300">
    <property type="entry name" value="pleckstrin homology domain-containing family J member 1"/>
    <property type="match status" value="1"/>
</dbReference>
<dbReference type="InterPro" id="IPR045188">
    <property type="entry name" value="Boi1/Boi2-like"/>
</dbReference>
<dbReference type="GO" id="GO:0042147">
    <property type="term" value="P:retrograde transport, endosome to Golgi"/>
    <property type="evidence" value="ECO:0007669"/>
    <property type="project" value="UniProtKB-UniRule"/>
</dbReference>
<dbReference type="GO" id="GO:0001881">
    <property type="term" value="P:receptor recycling"/>
    <property type="evidence" value="ECO:0007669"/>
    <property type="project" value="UniProtKB-UniRule"/>
</dbReference>
<comment type="function">
    <text evidence="1">Plays a role in endocytic trafficking. Required for receptor recycling from endosomes, both to the trans-Golgi network and the plasma membrane.</text>
</comment>
<evidence type="ECO:0000259" key="3">
    <source>
        <dbReference type="PROSITE" id="PS50003"/>
    </source>
</evidence>
<feature type="region of interest" description="Disordered" evidence="2">
    <location>
        <begin position="207"/>
        <end position="226"/>
    </location>
</feature>
<comment type="subcellular location">
    <subcellularLocation>
        <location evidence="1">Early endosome</location>
    </subcellularLocation>
    <subcellularLocation>
        <location evidence="1">Recycling endosome</location>
    </subcellularLocation>
    <subcellularLocation>
        <location evidence="1">Golgi apparatus</location>
        <location evidence="1">trans-Golgi network</location>
    </subcellularLocation>
    <subcellularLocation>
        <location evidence="1">Cytoplasmic vesicle</location>
        <location evidence="1">Clathrin-coated vesicle</location>
    </subcellularLocation>
</comment>
<dbReference type="SUPFAM" id="SSF50729">
    <property type="entry name" value="PH domain-like"/>
    <property type="match status" value="1"/>
</dbReference>
<accession>A0A8C2SIS3</accession>
<dbReference type="InterPro" id="IPR011993">
    <property type="entry name" value="PH-like_dom_sf"/>
</dbReference>
<dbReference type="GO" id="GO:0030136">
    <property type="term" value="C:clathrin-coated vesicle"/>
    <property type="evidence" value="ECO:0007669"/>
    <property type="project" value="UniProtKB-SubCell"/>
</dbReference>
<dbReference type="CDD" id="cd13258">
    <property type="entry name" value="PH_PLEKHJ1"/>
    <property type="match status" value="1"/>
</dbReference>
<feature type="compositionally biased region" description="Basic and acidic residues" evidence="2">
    <location>
        <begin position="209"/>
        <end position="219"/>
    </location>
</feature>
<dbReference type="GO" id="GO:0005829">
    <property type="term" value="C:cytosol"/>
    <property type="evidence" value="ECO:0007669"/>
    <property type="project" value="GOC"/>
</dbReference>
<gene>
    <name evidence="4" type="primary">PLEKHJ1</name>
</gene>
<comment type="similarity">
    <text evidence="1">Belongs to the sesquipedalian family.</text>
</comment>
<evidence type="ECO:0000256" key="1">
    <source>
        <dbReference type="RuleBase" id="RU369082"/>
    </source>
</evidence>
<dbReference type="GO" id="GO:0007032">
    <property type="term" value="P:endosome organization"/>
    <property type="evidence" value="ECO:0007669"/>
    <property type="project" value="UniProtKB-UniRule"/>
</dbReference>
<dbReference type="PANTHER" id="PTHR22902">
    <property type="entry name" value="SESQUIPEDALIAN"/>
    <property type="match status" value="1"/>
</dbReference>
<reference evidence="4" key="1">
    <citation type="submission" date="2019-03" db="EMBL/GenBank/DDBJ databases">
        <title>Genome sequencing and reference-guided assembly of Black Bengal Goat (Capra hircus).</title>
        <authorList>
            <person name="Siddiki A.Z."/>
            <person name="Baten A."/>
            <person name="Billah M."/>
            <person name="Alam M.A.U."/>
            <person name="Shawrob K.S.M."/>
            <person name="Saha S."/>
            <person name="Chowdhury M."/>
            <person name="Rahman A.H."/>
            <person name="Stear M."/>
            <person name="Miah G."/>
            <person name="Das G.B."/>
            <person name="Hossain M.M."/>
            <person name="Kumkum M."/>
            <person name="Islam M.S."/>
            <person name="Mollah A.M."/>
            <person name="Ahsan A."/>
            <person name="Tusar F."/>
            <person name="Khan M.K.I."/>
        </authorList>
    </citation>
    <scope>NUCLEOTIDE SEQUENCE [LARGE SCALE GENOMIC DNA]</scope>
</reference>
<keyword evidence="1" id="KW-0967">Endosome</keyword>
<dbReference type="Gene3D" id="2.30.29.30">
    <property type="entry name" value="Pleckstrin-homology domain (PH domain)/Phosphotyrosine-binding domain (PTB)"/>
    <property type="match status" value="1"/>
</dbReference>
<protein>
    <recommendedName>
        <fullName evidence="1">Sesquipedalian</fullName>
        <shortName evidence="1">Ses</shortName>
    </recommendedName>
    <alternativeName>
        <fullName evidence="1">PH domain-containing endocytic trafficking adaptor</fullName>
    </alternativeName>
</protein>
<keyword evidence="1" id="KW-0597">Phosphoprotein</keyword>
<dbReference type="GO" id="GO:0055037">
    <property type="term" value="C:recycling endosome"/>
    <property type="evidence" value="ECO:0007669"/>
    <property type="project" value="UniProtKB-SubCell"/>
</dbReference>
<dbReference type="InterPro" id="IPR001849">
    <property type="entry name" value="PH_domain"/>
</dbReference>
<organism evidence="4">
    <name type="scientific">Capra hircus</name>
    <name type="common">Goat</name>
    <dbReference type="NCBI Taxonomy" id="9925"/>
    <lineage>
        <taxon>Eukaryota</taxon>
        <taxon>Metazoa</taxon>
        <taxon>Chordata</taxon>
        <taxon>Craniata</taxon>
        <taxon>Vertebrata</taxon>
        <taxon>Euteleostomi</taxon>
        <taxon>Mammalia</taxon>
        <taxon>Eutheria</taxon>
        <taxon>Laurasiatheria</taxon>
        <taxon>Artiodactyla</taxon>
        <taxon>Ruminantia</taxon>
        <taxon>Pecora</taxon>
        <taxon>Bovidae</taxon>
        <taxon>Caprinae</taxon>
        <taxon>Capra</taxon>
    </lineage>
</organism>
<reference evidence="4" key="2">
    <citation type="submission" date="2025-08" db="UniProtKB">
        <authorList>
            <consortium name="Ensembl"/>
        </authorList>
    </citation>
    <scope>IDENTIFICATION</scope>
</reference>